<evidence type="ECO:0000313" key="3">
    <source>
        <dbReference type="EMBL" id="OAP05200.1"/>
    </source>
</evidence>
<proteinExistence type="predicted"/>
<organism evidence="3 4">
    <name type="scientific">Arabidopsis thaliana</name>
    <name type="common">Mouse-ear cress</name>
    <dbReference type="NCBI Taxonomy" id="3702"/>
    <lineage>
        <taxon>Eukaryota</taxon>
        <taxon>Viridiplantae</taxon>
        <taxon>Streptophyta</taxon>
        <taxon>Embryophyta</taxon>
        <taxon>Tracheophyta</taxon>
        <taxon>Spermatophyta</taxon>
        <taxon>Magnoliopsida</taxon>
        <taxon>eudicotyledons</taxon>
        <taxon>Gunneridae</taxon>
        <taxon>Pentapetalae</taxon>
        <taxon>rosids</taxon>
        <taxon>malvids</taxon>
        <taxon>Brassicales</taxon>
        <taxon>Brassicaceae</taxon>
        <taxon>Camelineae</taxon>
        <taxon>Arabidopsis</taxon>
    </lineage>
</organism>
<dbReference type="InterPro" id="IPR009060">
    <property type="entry name" value="UBA-like_sf"/>
</dbReference>
<dbReference type="AlphaFoldDB" id="A0A178VFR1"/>
<dbReference type="Pfam" id="PF06972">
    <property type="entry name" value="GIP1_N"/>
    <property type="match status" value="1"/>
</dbReference>
<protein>
    <recommendedName>
        <fullName evidence="2">GBF-interacting protein 1 N-terminal domain-containing protein</fullName>
    </recommendedName>
</protein>
<dbReference type="PANTHER" id="PTHR48459:SF1">
    <property type="entry name" value="CUE DOMAIN-CONTAINING PROTEIN"/>
    <property type="match status" value="1"/>
</dbReference>
<accession>A0A178VFR1</accession>
<feature type="coiled-coil region" evidence="1">
    <location>
        <begin position="91"/>
        <end position="118"/>
    </location>
</feature>
<dbReference type="InterPro" id="IPR009719">
    <property type="entry name" value="GIP1_N"/>
</dbReference>
<evidence type="ECO:0000313" key="4">
    <source>
        <dbReference type="Proteomes" id="UP000078284"/>
    </source>
</evidence>
<name>A0A178VFR1_ARATH</name>
<sequence>MTKKSSRGIVARRRVSVQSGIVEEEDSNVNADNIVVDCCEQEIYNMLLECNMNPHEAITRLLSQEEETKMKETRDCFQEVKSKRKKERDGVSILTTEVNELENRLLDLSEERDKSLSVLDEMRGVLEIRLAAALDIKNAAEQEKQEKEGLHARHLLNKKRSWKKLSKNQSFYSKRLKKIPSCESSLWIMVGLLIPYSKSSSLPLATHIHLLV</sequence>
<feature type="domain" description="GBF-interacting protein 1 N-terminal" evidence="2">
    <location>
        <begin position="34"/>
        <end position="88"/>
    </location>
</feature>
<reference evidence="4" key="1">
    <citation type="journal article" date="2016" name="Proc. Natl. Acad. Sci. U.S.A.">
        <title>Chromosome-level assembly of Arabidopsis thaliana Ler reveals the extent of translocation and inversion polymorphisms.</title>
        <authorList>
            <person name="Zapata L."/>
            <person name="Ding J."/>
            <person name="Willing E.M."/>
            <person name="Hartwig B."/>
            <person name="Bezdan D."/>
            <person name="Jiao W.B."/>
            <person name="Patel V."/>
            <person name="Velikkakam James G."/>
            <person name="Koornneef M."/>
            <person name="Ossowski S."/>
            <person name="Schneeberger K."/>
        </authorList>
    </citation>
    <scope>NUCLEOTIDE SEQUENCE [LARGE SCALE GENOMIC DNA]</scope>
    <source>
        <strain evidence="4">cv. Landsberg erecta</strain>
    </source>
</reference>
<evidence type="ECO:0000259" key="2">
    <source>
        <dbReference type="Pfam" id="PF06972"/>
    </source>
</evidence>
<evidence type="ECO:0000256" key="1">
    <source>
        <dbReference type="SAM" id="Coils"/>
    </source>
</evidence>
<dbReference type="EMBL" id="LUHQ01000003">
    <property type="protein sequence ID" value="OAP05200.1"/>
    <property type="molecule type" value="Genomic_DNA"/>
</dbReference>
<keyword evidence="1" id="KW-0175">Coiled coil</keyword>
<dbReference type="Proteomes" id="UP000078284">
    <property type="component" value="Chromosome 3"/>
</dbReference>
<dbReference type="SUPFAM" id="SSF46934">
    <property type="entry name" value="UBA-like"/>
    <property type="match status" value="1"/>
</dbReference>
<gene>
    <name evidence="3" type="ordered locus">AXX17_At3g34080</name>
</gene>
<comment type="caution">
    <text evidence="3">The sequence shown here is derived from an EMBL/GenBank/DDBJ whole genome shotgun (WGS) entry which is preliminary data.</text>
</comment>
<dbReference type="PANTHER" id="PTHR48459">
    <property type="entry name" value="CUE DOMAIN-CONTAINING PROTEIN"/>
    <property type="match status" value="1"/>
</dbReference>